<dbReference type="PANTHER" id="PTHR11604:SF0">
    <property type="entry name" value="PROFILIN"/>
    <property type="match status" value="1"/>
</dbReference>
<organism evidence="7 8">
    <name type="scientific">Saccharata proteae CBS 121410</name>
    <dbReference type="NCBI Taxonomy" id="1314787"/>
    <lineage>
        <taxon>Eukaryota</taxon>
        <taxon>Fungi</taxon>
        <taxon>Dikarya</taxon>
        <taxon>Ascomycota</taxon>
        <taxon>Pezizomycotina</taxon>
        <taxon>Dothideomycetes</taxon>
        <taxon>Dothideomycetes incertae sedis</taxon>
        <taxon>Botryosphaeriales</taxon>
        <taxon>Saccharataceae</taxon>
        <taxon>Saccharata</taxon>
    </lineage>
</organism>
<keyword evidence="3" id="KW-0963">Cytoplasm</keyword>
<evidence type="ECO:0000256" key="4">
    <source>
        <dbReference type="ARBA" id="ARBA00023203"/>
    </source>
</evidence>
<dbReference type="InterPro" id="IPR005455">
    <property type="entry name" value="PFN_euk"/>
</dbReference>
<sequence>MSWSQYVKQSLCGSNIIDKASIHSNQGGAPWASEPEDWKPTDDELAILVKAFADTKDIKDVQSEGFHIAGERYVCIKCDDRDIWGKKGKTGIVIAKTKQAIIIGHYPEGVQPGPATKVVGDLSDYLISVGY</sequence>
<dbReference type="CDD" id="cd00148">
    <property type="entry name" value="PROF"/>
    <property type="match status" value="1"/>
</dbReference>
<dbReference type="SUPFAM" id="SSF55770">
    <property type="entry name" value="Profilin (actin-binding protein)"/>
    <property type="match status" value="1"/>
</dbReference>
<dbReference type="InterPro" id="IPR048278">
    <property type="entry name" value="PFN"/>
</dbReference>
<dbReference type="SMART" id="SM00392">
    <property type="entry name" value="PROF"/>
    <property type="match status" value="1"/>
</dbReference>
<reference evidence="7" key="1">
    <citation type="journal article" date="2020" name="Stud. Mycol.">
        <title>101 Dothideomycetes genomes: a test case for predicting lifestyles and emergence of pathogens.</title>
        <authorList>
            <person name="Haridas S."/>
            <person name="Albert R."/>
            <person name="Binder M."/>
            <person name="Bloem J."/>
            <person name="Labutti K."/>
            <person name="Salamov A."/>
            <person name="Andreopoulos B."/>
            <person name="Baker S."/>
            <person name="Barry K."/>
            <person name="Bills G."/>
            <person name="Bluhm B."/>
            <person name="Cannon C."/>
            <person name="Castanera R."/>
            <person name="Culley D."/>
            <person name="Daum C."/>
            <person name="Ezra D."/>
            <person name="Gonzalez J."/>
            <person name="Henrissat B."/>
            <person name="Kuo A."/>
            <person name="Liang C."/>
            <person name="Lipzen A."/>
            <person name="Lutzoni F."/>
            <person name="Magnuson J."/>
            <person name="Mondo S."/>
            <person name="Nolan M."/>
            <person name="Ohm R."/>
            <person name="Pangilinan J."/>
            <person name="Park H.-J."/>
            <person name="Ramirez L."/>
            <person name="Alfaro M."/>
            <person name="Sun H."/>
            <person name="Tritt A."/>
            <person name="Yoshinaga Y."/>
            <person name="Zwiers L.-H."/>
            <person name="Turgeon B."/>
            <person name="Goodwin S."/>
            <person name="Spatafora J."/>
            <person name="Crous P."/>
            <person name="Grigoriev I."/>
        </authorList>
    </citation>
    <scope>NUCLEOTIDE SEQUENCE</scope>
    <source>
        <strain evidence="7">CBS 121410</strain>
    </source>
</reference>
<dbReference type="InterPro" id="IPR036140">
    <property type="entry name" value="PFN_sf"/>
</dbReference>
<name>A0A9P4HRN9_9PEZI</name>
<dbReference type="OrthoDB" id="421374at2759"/>
<dbReference type="PANTHER" id="PTHR11604">
    <property type="entry name" value="PROFILIN"/>
    <property type="match status" value="1"/>
</dbReference>
<gene>
    <name evidence="7" type="ORF">K490DRAFT_57635</name>
</gene>
<evidence type="ECO:0000256" key="2">
    <source>
        <dbReference type="ARBA" id="ARBA00010058"/>
    </source>
</evidence>
<dbReference type="Gene3D" id="3.30.450.30">
    <property type="entry name" value="Dynein light chain 2a, cytoplasmic"/>
    <property type="match status" value="1"/>
</dbReference>
<comment type="caution">
    <text evidence="7">The sequence shown here is derived from an EMBL/GenBank/DDBJ whole genome shotgun (WGS) entry which is preliminary data.</text>
</comment>
<comment type="subcellular location">
    <subcellularLocation>
        <location evidence="1">Cytoplasm</location>
        <location evidence="1">Cytoskeleton</location>
    </subcellularLocation>
</comment>
<dbReference type="PRINTS" id="PR01640">
    <property type="entry name" value="PROFILINPLNT"/>
</dbReference>
<evidence type="ECO:0000256" key="1">
    <source>
        <dbReference type="ARBA" id="ARBA00004245"/>
    </source>
</evidence>
<dbReference type="Pfam" id="PF00235">
    <property type="entry name" value="Profilin"/>
    <property type="match status" value="1"/>
</dbReference>
<dbReference type="GO" id="GO:0005856">
    <property type="term" value="C:cytoskeleton"/>
    <property type="evidence" value="ECO:0007669"/>
    <property type="project" value="UniProtKB-SubCell"/>
</dbReference>
<evidence type="ECO:0000313" key="7">
    <source>
        <dbReference type="EMBL" id="KAF2086725.1"/>
    </source>
</evidence>
<dbReference type="Proteomes" id="UP000799776">
    <property type="component" value="Unassembled WGS sequence"/>
</dbReference>
<keyword evidence="5" id="KW-0206">Cytoskeleton</keyword>
<dbReference type="GO" id="GO:0005938">
    <property type="term" value="C:cell cortex"/>
    <property type="evidence" value="ECO:0007669"/>
    <property type="project" value="TreeGrafter"/>
</dbReference>
<evidence type="ECO:0000256" key="6">
    <source>
        <dbReference type="RuleBase" id="RU003909"/>
    </source>
</evidence>
<dbReference type="GO" id="GO:0003785">
    <property type="term" value="F:actin monomer binding"/>
    <property type="evidence" value="ECO:0007669"/>
    <property type="project" value="TreeGrafter"/>
</dbReference>
<proteinExistence type="inferred from homology"/>
<dbReference type="PRINTS" id="PR00392">
    <property type="entry name" value="PROFILIN"/>
</dbReference>
<keyword evidence="4 6" id="KW-0009">Actin-binding</keyword>
<protein>
    <recommendedName>
        <fullName evidence="6">Profilin</fullName>
    </recommendedName>
</protein>
<dbReference type="AlphaFoldDB" id="A0A9P4HRN9"/>
<dbReference type="EMBL" id="ML978723">
    <property type="protein sequence ID" value="KAF2086725.1"/>
    <property type="molecule type" value="Genomic_DNA"/>
</dbReference>
<evidence type="ECO:0000256" key="3">
    <source>
        <dbReference type="ARBA" id="ARBA00022490"/>
    </source>
</evidence>
<evidence type="ECO:0000313" key="8">
    <source>
        <dbReference type="Proteomes" id="UP000799776"/>
    </source>
</evidence>
<accession>A0A9P4HRN9</accession>
<evidence type="ECO:0000256" key="5">
    <source>
        <dbReference type="ARBA" id="ARBA00023212"/>
    </source>
</evidence>
<keyword evidence="8" id="KW-1185">Reference proteome</keyword>
<comment type="similarity">
    <text evidence="2 6">Belongs to the profilin family.</text>
</comment>